<dbReference type="AlphaFoldDB" id="A0A9X4RFR8"/>
<dbReference type="RefSeq" id="WP_277830420.1">
    <property type="nucleotide sequence ID" value="NZ_JAAIVF010000001.1"/>
</dbReference>
<evidence type="ECO:0000313" key="3">
    <source>
        <dbReference type="Proteomes" id="UP001152755"/>
    </source>
</evidence>
<organism evidence="2 3">
    <name type="scientific">Speluncibacter jeojiensis</name>
    <dbReference type="NCBI Taxonomy" id="2710754"/>
    <lineage>
        <taxon>Bacteria</taxon>
        <taxon>Bacillati</taxon>
        <taxon>Actinomycetota</taxon>
        <taxon>Actinomycetes</taxon>
        <taxon>Mycobacteriales</taxon>
        <taxon>Speluncibacteraceae</taxon>
        <taxon>Speluncibacter</taxon>
    </lineage>
</organism>
<dbReference type="Proteomes" id="UP001152755">
    <property type="component" value="Unassembled WGS sequence"/>
</dbReference>
<reference evidence="2" key="1">
    <citation type="submission" date="2022-08" db="EMBL/GenBank/DDBJ databases">
        <title>Genome analysis of Corynebacteriales strain.</title>
        <authorList>
            <person name="Lee S.D."/>
        </authorList>
    </citation>
    <scope>NUCLEOTIDE SEQUENCE</scope>
    <source>
        <strain evidence="2">D3-21</strain>
    </source>
</reference>
<keyword evidence="3" id="KW-1185">Reference proteome</keyword>
<feature type="signal peptide" evidence="1">
    <location>
        <begin position="1"/>
        <end position="40"/>
    </location>
</feature>
<proteinExistence type="predicted"/>
<feature type="chain" id="PRO_5040968881" evidence="1">
    <location>
        <begin position="41"/>
        <end position="169"/>
    </location>
</feature>
<accession>A0A9X4RFR8</accession>
<protein>
    <submittedName>
        <fullName evidence="2">Uncharacterized protein</fullName>
    </submittedName>
</protein>
<keyword evidence="1" id="KW-0732">Signal</keyword>
<sequence length="169" mass="16791">MTSPARTGLRAMAAGGAKAMVAGAAVAGLAALAVPGVASAADAPAPPAPSAPTMMAQAVGDTVFVGEMIPADNPAGNGCLVGLYPAGLDLAKATADEMASAKAWPESWEAQLKQTSQLRTYVITGVAPGDYTLASWCDYGKTATQKVTITKSPAVGQIAVPLAQQFGSS</sequence>
<comment type="caution">
    <text evidence="2">The sequence shown here is derived from an EMBL/GenBank/DDBJ whole genome shotgun (WGS) entry which is preliminary data.</text>
</comment>
<dbReference type="EMBL" id="JANRHA010000020">
    <property type="protein sequence ID" value="MDG3016988.1"/>
    <property type="molecule type" value="Genomic_DNA"/>
</dbReference>
<gene>
    <name evidence="2" type="ORF">NVS88_20755</name>
</gene>
<name>A0A9X4RFR8_9ACTN</name>
<evidence type="ECO:0000256" key="1">
    <source>
        <dbReference type="SAM" id="SignalP"/>
    </source>
</evidence>
<evidence type="ECO:0000313" key="2">
    <source>
        <dbReference type="EMBL" id="MDG3016988.1"/>
    </source>
</evidence>